<dbReference type="NCBIfam" id="TIGR00251">
    <property type="entry name" value="DUF167 family protein"/>
    <property type="match status" value="1"/>
</dbReference>
<sequence>MPVVAEADGGCRLSVRLTPKAARSRIESIEADADGQPWLRATVTAVPENGKANTALIALLAKAWRLPKGAFTVTSGATARRKTLRIDGGAATVEEVAAHLSDLPRR</sequence>
<gene>
    <name evidence="3" type="ORF">F1188_16710</name>
</gene>
<dbReference type="Pfam" id="PF02594">
    <property type="entry name" value="DUF167"/>
    <property type="match status" value="1"/>
</dbReference>
<dbReference type="Proteomes" id="UP000324065">
    <property type="component" value="Unassembled WGS sequence"/>
</dbReference>
<name>A0A5M6I7W9_9PROT</name>
<accession>A0A5M6I7W9</accession>
<proteinExistence type="inferred from homology"/>
<organism evidence="3 4">
    <name type="scientific">Roseospira marina</name>
    <dbReference type="NCBI Taxonomy" id="140057"/>
    <lineage>
        <taxon>Bacteria</taxon>
        <taxon>Pseudomonadati</taxon>
        <taxon>Pseudomonadota</taxon>
        <taxon>Alphaproteobacteria</taxon>
        <taxon>Rhodospirillales</taxon>
        <taxon>Rhodospirillaceae</taxon>
        <taxon>Roseospira</taxon>
    </lineage>
</organism>
<dbReference type="InterPro" id="IPR036591">
    <property type="entry name" value="YggU-like_sf"/>
</dbReference>
<evidence type="ECO:0000313" key="4">
    <source>
        <dbReference type="Proteomes" id="UP000324065"/>
    </source>
</evidence>
<dbReference type="SUPFAM" id="SSF69786">
    <property type="entry name" value="YggU-like"/>
    <property type="match status" value="1"/>
</dbReference>
<dbReference type="GO" id="GO:0005737">
    <property type="term" value="C:cytoplasm"/>
    <property type="evidence" value="ECO:0007669"/>
    <property type="project" value="TreeGrafter"/>
</dbReference>
<dbReference type="PANTHER" id="PTHR13420">
    <property type="entry name" value="UPF0235 PROTEIN C15ORF40"/>
    <property type="match status" value="1"/>
</dbReference>
<dbReference type="OrthoDB" id="9801972at2"/>
<evidence type="ECO:0000256" key="1">
    <source>
        <dbReference type="ARBA" id="ARBA00010364"/>
    </source>
</evidence>
<keyword evidence="4" id="KW-1185">Reference proteome</keyword>
<comment type="similarity">
    <text evidence="1 2">Belongs to the UPF0235 family.</text>
</comment>
<evidence type="ECO:0000256" key="2">
    <source>
        <dbReference type="HAMAP-Rule" id="MF_00634"/>
    </source>
</evidence>
<dbReference type="SMART" id="SM01152">
    <property type="entry name" value="DUF167"/>
    <property type="match status" value="1"/>
</dbReference>
<dbReference type="PANTHER" id="PTHR13420:SF7">
    <property type="entry name" value="UPF0235 PROTEIN C15ORF40"/>
    <property type="match status" value="1"/>
</dbReference>
<dbReference type="AlphaFoldDB" id="A0A5M6I7W9"/>
<dbReference type="Gene3D" id="3.30.1200.10">
    <property type="entry name" value="YggU-like"/>
    <property type="match status" value="1"/>
</dbReference>
<comment type="caution">
    <text evidence="3">The sequence shown here is derived from an EMBL/GenBank/DDBJ whole genome shotgun (WGS) entry which is preliminary data.</text>
</comment>
<protein>
    <recommendedName>
        <fullName evidence="2">UPF0235 protein F1188_16710</fullName>
    </recommendedName>
</protein>
<dbReference type="HAMAP" id="MF_00634">
    <property type="entry name" value="UPF0235"/>
    <property type="match status" value="1"/>
</dbReference>
<evidence type="ECO:0000313" key="3">
    <source>
        <dbReference type="EMBL" id="KAA5604340.1"/>
    </source>
</evidence>
<dbReference type="EMBL" id="VWPJ01000019">
    <property type="protein sequence ID" value="KAA5604340.1"/>
    <property type="molecule type" value="Genomic_DNA"/>
</dbReference>
<reference evidence="3 4" key="1">
    <citation type="submission" date="2019-09" db="EMBL/GenBank/DDBJ databases">
        <title>Genome sequence of Roseospira marina, one of the more divergent members of the non-sulfur purple photosynthetic bacterial family, the Rhodospirillaceae.</title>
        <authorList>
            <person name="Meyer T."/>
            <person name="Kyndt J."/>
        </authorList>
    </citation>
    <scope>NUCLEOTIDE SEQUENCE [LARGE SCALE GENOMIC DNA]</scope>
    <source>
        <strain evidence="3 4">DSM 15113</strain>
    </source>
</reference>
<dbReference type="InterPro" id="IPR003746">
    <property type="entry name" value="DUF167"/>
</dbReference>